<gene>
    <name evidence="2" type="ORF">J2X19_001725</name>
</gene>
<feature type="region of interest" description="Disordered" evidence="1">
    <location>
        <begin position="39"/>
        <end position="67"/>
    </location>
</feature>
<reference evidence="2 3" key="1">
    <citation type="submission" date="2023-07" db="EMBL/GenBank/DDBJ databases">
        <title>Sorghum-associated microbial communities from plants grown in Nebraska, USA.</title>
        <authorList>
            <person name="Schachtman D."/>
        </authorList>
    </citation>
    <scope>NUCLEOTIDE SEQUENCE [LARGE SCALE GENOMIC DNA]</scope>
    <source>
        <strain evidence="2 3">BE313</strain>
    </source>
</reference>
<comment type="caution">
    <text evidence="2">The sequence shown here is derived from an EMBL/GenBank/DDBJ whole genome shotgun (WGS) entry which is preliminary data.</text>
</comment>
<dbReference type="Proteomes" id="UP001180487">
    <property type="component" value="Unassembled WGS sequence"/>
</dbReference>
<accession>A0ABU2C6V5</accession>
<keyword evidence="3" id="KW-1185">Reference proteome</keyword>
<evidence type="ECO:0000313" key="3">
    <source>
        <dbReference type="Proteomes" id="UP001180487"/>
    </source>
</evidence>
<proteinExistence type="predicted"/>
<dbReference type="EMBL" id="JAVDXT010000001">
    <property type="protein sequence ID" value="MDR7377067.1"/>
    <property type="molecule type" value="Genomic_DNA"/>
</dbReference>
<dbReference type="RefSeq" id="WP_310372466.1">
    <property type="nucleotide sequence ID" value="NZ_JAVDXT010000001.1"/>
</dbReference>
<name>A0ABU2C6V5_9BURK</name>
<sequence length="67" mass="7282">MPNYAAIALLAVCLSGCADMPWERSLYEGVRSSADQCRASARPSNAPCPTVPDYSRYEKERSRAKGG</sequence>
<keyword evidence="2" id="KW-0449">Lipoprotein</keyword>
<evidence type="ECO:0000313" key="2">
    <source>
        <dbReference type="EMBL" id="MDR7377067.1"/>
    </source>
</evidence>
<evidence type="ECO:0000256" key="1">
    <source>
        <dbReference type="SAM" id="MobiDB-lite"/>
    </source>
</evidence>
<feature type="compositionally biased region" description="Basic and acidic residues" evidence="1">
    <location>
        <begin position="55"/>
        <end position="67"/>
    </location>
</feature>
<organism evidence="2 3">
    <name type="scientific">Rhodoferax ferrireducens</name>
    <dbReference type="NCBI Taxonomy" id="192843"/>
    <lineage>
        <taxon>Bacteria</taxon>
        <taxon>Pseudomonadati</taxon>
        <taxon>Pseudomonadota</taxon>
        <taxon>Betaproteobacteria</taxon>
        <taxon>Burkholderiales</taxon>
        <taxon>Comamonadaceae</taxon>
        <taxon>Rhodoferax</taxon>
    </lineage>
</organism>
<protein>
    <submittedName>
        <fullName evidence="2">PBP1b-binding outer membrane lipoprotein LpoB</fullName>
    </submittedName>
</protein>